<reference evidence="19" key="1">
    <citation type="journal article" date="2019" name="Int. J. Syst. Evol. Microbiol.">
        <title>The Global Catalogue of Microorganisms (GCM) 10K type strain sequencing project: providing services to taxonomists for standard genome sequencing and annotation.</title>
        <authorList>
            <consortium name="The Broad Institute Genomics Platform"/>
            <consortium name="The Broad Institute Genome Sequencing Center for Infectious Disease"/>
            <person name="Wu L."/>
            <person name="Ma J."/>
        </authorList>
    </citation>
    <scope>NUCLEOTIDE SEQUENCE [LARGE SCALE GENOMIC DNA]</scope>
    <source>
        <strain evidence="19">CCUG 36956</strain>
    </source>
</reference>
<dbReference type="GO" id="GO:0005524">
    <property type="term" value="F:ATP binding"/>
    <property type="evidence" value="ECO:0007669"/>
    <property type="project" value="UniProtKB-KW"/>
</dbReference>
<evidence type="ECO:0000256" key="9">
    <source>
        <dbReference type="ARBA" id="ARBA00022989"/>
    </source>
</evidence>
<proteinExistence type="predicted"/>
<dbReference type="EC" id="2.7.13.3" evidence="3"/>
<dbReference type="Gene3D" id="1.10.287.130">
    <property type="match status" value="1"/>
</dbReference>
<feature type="transmembrane region" description="Helical" evidence="14">
    <location>
        <begin position="308"/>
        <end position="329"/>
    </location>
</feature>
<keyword evidence="4" id="KW-1003">Cell membrane</keyword>
<feature type="domain" description="Response regulatory" evidence="16">
    <location>
        <begin position="740"/>
        <end position="858"/>
    </location>
</feature>
<comment type="subcellular location">
    <subcellularLocation>
        <location evidence="2">Cell membrane</location>
        <topology evidence="2">Multi-pass membrane protein</topology>
    </subcellularLocation>
</comment>
<keyword evidence="10" id="KW-0902">Two-component regulatory system</keyword>
<dbReference type="EMBL" id="JBHTCC010000002">
    <property type="protein sequence ID" value="MFC7299119.1"/>
    <property type="molecule type" value="Genomic_DNA"/>
</dbReference>
<evidence type="ECO:0000256" key="11">
    <source>
        <dbReference type="ARBA" id="ARBA00023136"/>
    </source>
</evidence>
<organism evidence="18 19">
    <name type="scientific">Herminiimonas aquatilis</name>
    <dbReference type="NCBI Taxonomy" id="345342"/>
    <lineage>
        <taxon>Bacteria</taxon>
        <taxon>Pseudomonadati</taxon>
        <taxon>Pseudomonadota</taxon>
        <taxon>Betaproteobacteria</taxon>
        <taxon>Burkholderiales</taxon>
        <taxon>Oxalobacteraceae</taxon>
        <taxon>Herminiimonas</taxon>
    </lineage>
</organism>
<keyword evidence="6 14" id="KW-0812">Transmembrane</keyword>
<dbReference type="PRINTS" id="PR00344">
    <property type="entry name" value="BCTRLSENSOR"/>
</dbReference>
<dbReference type="SMART" id="SM00388">
    <property type="entry name" value="HisKA"/>
    <property type="match status" value="1"/>
</dbReference>
<evidence type="ECO:0000256" key="5">
    <source>
        <dbReference type="ARBA" id="ARBA00022553"/>
    </source>
</evidence>
<dbReference type="InterPro" id="IPR036097">
    <property type="entry name" value="HisK_dim/P_sf"/>
</dbReference>
<evidence type="ECO:0000256" key="7">
    <source>
        <dbReference type="ARBA" id="ARBA00022741"/>
    </source>
</evidence>
<keyword evidence="9 14" id="KW-1133">Transmembrane helix</keyword>
<dbReference type="Gene3D" id="1.20.120.160">
    <property type="entry name" value="HPT domain"/>
    <property type="match status" value="1"/>
</dbReference>
<sequence>MDSLKKISGALFAYVRNLRARHFFMLSGLAFSAGILWGTAVFIEHERNLALNAESEHDRLFVNAFKNHTSDALSAIDNRIDSLLQDLPAEVSPEAGMAAMVRDSVRLRSISIVSIDGIVLFSSNNRLTNLHIDLEKLGFSSSLGSSLEPGTTQFVRDLDEIGTQPAQLSKATNVSSTIPFARAIVIRGKQAIVLAMVNPAALFPDFDQAFSPDVHFAALFDYRGNALAATPGSKFVVNQRYSELPMYAQLKADIEKGQFRSSRTIRGSSQKTYLVSFRADKKYPLVAVFGSSEAHAVARWANGSGEMIAIGLIAACMVLIYNFVLWHVMRYRDDSERELQRAKDAAETANAARADFLSTMSHEIRTPMNSVIGMTALLRETPLDGQQAEFAKGVEESATALMSIIDDILDFSRIDAGKLRIENIDFDLLAVVEGSVDVFTAKAAQKNICLMSHVASDLPVMAFGDPGRLRQILLNLIGNALKFTSKGEVAVRVCPIERQQENVLVRFEISDSGIGIDQETIARLFMPFTQADGSVTREYGGTGLGLSICKRLVELMGGSIGVDSRHGIGSVFWFILPMPIARNPRVAERKIRETTTSILLVEPNKSQADILREYTSRWNATVTVVSSASEALALQKIQAHLHIAMIASHLPDMTPEALVAAITAFDPAVRCILLADNEHTREDAHLYGFQAALVQPIRRDALFDTLVKAAERRRTNQPVATERRAARPVIATLADMDPRHILLVEDNIMNQKVAIHQLHKLGFTATIASNGQDALDALETAAYEMILMDCQMPVMDGFEATRRIRQLELSKGRHIKIVAMTANAMQGDRERCLAVGMDDYISKPILIDRLAEIMTRYLPQQQRESLVVTPLLLNMQRFSDMFGDDKILQQEMLTLFLTSTRPVLTELQIAIQAKNDVDVCAISHRLVGSCGNLGMEAMTALARDAADAGKALDFPRLVQIHEEMLSTFSRLQELIARKGESS</sequence>
<dbReference type="InterPro" id="IPR001789">
    <property type="entry name" value="Sig_transdc_resp-reg_receiver"/>
</dbReference>
<accession>A0ABW2J6K2</accession>
<evidence type="ECO:0000256" key="3">
    <source>
        <dbReference type="ARBA" id="ARBA00012438"/>
    </source>
</evidence>
<feature type="domain" description="HPt" evidence="17">
    <location>
        <begin position="885"/>
        <end position="978"/>
    </location>
</feature>
<dbReference type="InterPro" id="IPR003661">
    <property type="entry name" value="HisK_dim/P_dom"/>
</dbReference>
<evidence type="ECO:0000256" key="10">
    <source>
        <dbReference type="ARBA" id="ARBA00023012"/>
    </source>
</evidence>
<keyword evidence="8 18" id="KW-0067">ATP-binding</keyword>
<dbReference type="SUPFAM" id="SSF55874">
    <property type="entry name" value="ATPase domain of HSP90 chaperone/DNA topoisomerase II/histidine kinase"/>
    <property type="match status" value="1"/>
</dbReference>
<feature type="modified residue" description="Phosphohistidine" evidence="12">
    <location>
        <position position="924"/>
    </location>
</feature>
<evidence type="ECO:0000256" key="13">
    <source>
        <dbReference type="PROSITE-ProRule" id="PRU00169"/>
    </source>
</evidence>
<evidence type="ECO:0000256" key="4">
    <source>
        <dbReference type="ARBA" id="ARBA00022475"/>
    </source>
</evidence>
<dbReference type="PROSITE" id="PS50110">
    <property type="entry name" value="RESPONSE_REGULATORY"/>
    <property type="match status" value="2"/>
</dbReference>
<dbReference type="InterPro" id="IPR008207">
    <property type="entry name" value="Sig_transdc_His_kin_Hpt_dom"/>
</dbReference>
<dbReference type="RefSeq" id="WP_382234855.1">
    <property type="nucleotide sequence ID" value="NZ_JBHTCC010000002.1"/>
</dbReference>
<keyword evidence="11 14" id="KW-0472">Membrane</keyword>
<dbReference type="PANTHER" id="PTHR45339:SF1">
    <property type="entry name" value="HYBRID SIGNAL TRANSDUCTION HISTIDINE KINASE J"/>
    <property type="match status" value="1"/>
</dbReference>
<evidence type="ECO:0000256" key="2">
    <source>
        <dbReference type="ARBA" id="ARBA00004651"/>
    </source>
</evidence>
<dbReference type="CDD" id="cd16922">
    <property type="entry name" value="HATPase_EvgS-ArcB-TorS-like"/>
    <property type="match status" value="1"/>
</dbReference>
<feature type="domain" description="Histidine kinase" evidence="15">
    <location>
        <begin position="359"/>
        <end position="580"/>
    </location>
</feature>
<evidence type="ECO:0000313" key="19">
    <source>
        <dbReference type="Proteomes" id="UP001596379"/>
    </source>
</evidence>
<dbReference type="PROSITE" id="PS50894">
    <property type="entry name" value="HPT"/>
    <property type="match status" value="1"/>
</dbReference>
<evidence type="ECO:0000256" key="6">
    <source>
        <dbReference type="ARBA" id="ARBA00022692"/>
    </source>
</evidence>
<feature type="transmembrane region" description="Helical" evidence="14">
    <location>
        <begin position="20"/>
        <end position="43"/>
    </location>
</feature>
<dbReference type="Gene3D" id="3.40.50.2300">
    <property type="match status" value="2"/>
</dbReference>
<evidence type="ECO:0000313" key="18">
    <source>
        <dbReference type="EMBL" id="MFC7299119.1"/>
    </source>
</evidence>
<evidence type="ECO:0000256" key="1">
    <source>
        <dbReference type="ARBA" id="ARBA00000085"/>
    </source>
</evidence>
<dbReference type="CDD" id="cd00082">
    <property type="entry name" value="HisKA"/>
    <property type="match status" value="1"/>
</dbReference>
<keyword evidence="7" id="KW-0547">Nucleotide-binding</keyword>
<name>A0ABW2J6K2_9BURK</name>
<feature type="modified residue" description="4-aspartylphosphate" evidence="13">
    <location>
        <position position="789"/>
    </location>
</feature>
<dbReference type="SMART" id="SM00448">
    <property type="entry name" value="REC"/>
    <property type="match status" value="2"/>
</dbReference>
<evidence type="ECO:0000259" key="15">
    <source>
        <dbReference type="PROSITE" id="PS50109"/>
    </source>
</evidence>
<evidence type="ECO:0000259" key="16">
    <source>
        <dbReference type="PROSITE" id="PS50110"/>
    </source>
</evidence>
<dbReference type="Gene3D" id="3.30.565.10">
    <property type="entry name" value="Histidine kinase-like ATPase, C-terminal domain"/>
    <property type="match status" value="1"/>
</dbReference>
<evidence type="ECO:0000256" key="8">
    <source>
        <dbReference type="ARBA" id="ARBA00022840"/>
    </source>
</evidence>
<dbReference type="Pfam" id="PF00072">
    <property type="entry name" value="Response_reg"/>
    <property type="match status" value="1"/>
</dbReference>
<keyword evidence="5 13" id="KW-0597">Phosphoprotein</keyword>
<keyword evidence="19" id="KW-1185">Reference proteome</keyword>
<dbReference type="Pfam" id="PF02518">
    <property type="entry name" value="HATPase_c"/>
    <property type="match status" value="1"/>
</dbReference>
<dbReference type="PANTHER" id="PTHR45339">
    <property type="entry name" value="HYBRID SIGNAL TRANSDUCTION HISTIDINE KINASE J"/>
    <property type="match status" value="1"/>
</dbReference>
<dbReference type="Pfam" id="PF00512">
    <property type="entry name" value="HisKA"/>
    <property type="match status" value="1"/>
</dbReference>
<dbReference type="InterPro" id="IPR011006">
    <property type="entry name" value="CheY-like_superfamily"/>
</dbReference>
<dbReference type="Pfam" id="PF01627">
    <property type="entry name" value="Hpt"/>
    <property type="match status" value="1"/>
</dbReference>
<evidence type="ECO:0000256" key="12">
    <source>
        <dbReference type="PROSITE-ProRule" id="PRU00110"/>
    </source>
</evidence>
<dbReference type="CDD" id="cd17546">
    <property type="entry name" value="REC_hyHK_CKI1_RcsC-like"/>
    <property type="match status" value="1"/>
</dbReference>
<dbReference type="Proteomes" id="UP001596379">
    <property type="component" value="Unassembled WGS sequence"/>
</dbReference>
<dbReference type="SUPFAM" id="SSF47226">
    <property type="entry name" value="Histidine-containing phosphotransfer domain, HPT domain"/>
    <property type="match status" value="1"/>
</dbReference>
<evidence type="ECO:0000256" key="14">
    <source>
        <dbReference type="SAM" id="Phobius"/>
    </source>
</evidence>
<evidence type="ECO:0000259" key="17">
    <source>
        <dbReference type="PROSITE" id="PS50894"/>
    </source>
</evidence>
<comment type="caution">
    <text evidence="13">Lacks conserved residue(s) required for the propagation of feature annotation.</text>
</comment>
<dbReference type="SUPFAM" id="SSF52172">
    <property type="entry name" value="CheY-like"/>
    <property type="match status" value="2"/>
</dbReference>
<dbReference type="PROSITE" id="PS50109">
    <property type="entry name" value="HIS_KIN"/>
    <property type="match status" value="1"/>
</dbReference>
<feature type="domain" description="Response regulatory" evidence="16">
    <location>
        <begin position="597"/>
        <end position="710"/>
    </location>
</feature>
<dbReference type="InterPro" id="IPR036641">
    <property type="entry name" value="HPT_dom_sf"/>
</dbReference>
<gene>
    <name evidence="18" type="ORF">ACFQO0_11800</name>
</gene>
<comment type="caution">
    <text evidence="18">The sequence shown here is derived from an EMBL/GenBank/DDBJ whole genome shotgun (WGS) entry which is preliminary data.</text>
</comment>
<protein>
    <recommendedName>
        <fullName evidence="3">histidine kinase</fullName>
        <ecNumber evidence="3">2.7.13.3</ecNumber>
    </recommendedName>
</protein>
<comment type="catalytic activity">
    <reaction evidence="1">
        <text>ATP + protein L-histidine = ADP + protein N-phospho-L-histidine.</text>
        <dbReference type="EC" id="2.7.13.3"/>
    </reaction>
</comment>
<dbReference type="SMART" id="SM00387">
    <property type="entry name" value="HATPase_c"/>
    <property type="match status" value="1"/>
</dbReference>
<dbReference type="InterPro" id="IPR003594">
    <property type="entry name" value="HATPase_dom"/>
</dbReference>
<dbReference type="SUPFAM" id="SSF47384">
    <property type="entry name" value="Homodimeric domain of signal transducing histidine kinase"/>
    <property type="match status" value="1"/>
</dbReference>
<dbReference type="InterPro" id="IPR004358">
    <property type="entry name" value="Sig_transdc_His_kin-like_C"/>
</dbReference>
<dbReference type="InterPro" id="IPR036890">
    <property type="entry name" value="HATPase_C_sf"/>
</dbReference>
<dbReference type="InterPro" id="IPR005467">
    <property type="entry name" value="His_kinase_dom"/>
</dbReference>